<evidence type="ECO:0000313" key="3">
    <source>
        <dbReference type="Proteomes" id="UP001210865"/>
    </source>
</evidence>
<dbReference type="EMBL" id="CP115174">
    <property type="protein sequence ID" value="WBO21699.1"/>
    <property type="molecule type" value="Genomic_DNA"/>
</dbReference>
<reference evidence="2 3" key="1">
    <citation type="submission" date="2022-12" db="EMBL/GenBank/DDBJ databases">
        <title>Sphingomonas abieness sp. nov., an endophytic bacterium isolated from Abies koreana.</title>
        <authorList>
            <person name="Jiang L."/>
            <person name="Lee J."/>
        </authorList>
    </citation>
    <scope>NUCLEOTIDE SEQUENCE [LARGE SCALE GENOMIC DNA]</scope>
    <source>
        <strain evidence="3">PAMB 00755</strain>
    </source>
</reference>
<proteinExistence type="predicted"/>
<protein>
    <submittedName>
        <fullName evidence="2">Phosphotransferase family protein</fullName>
    </submittedName>
</protein>
<gene>
    <name evidence="2" type="ORF">PBT88_16200</name>
</gene>
<dbReference type="Proteomes" id="UP001210865">
    <property type="component" value="Chromosome"/>
</dbReference>
<dbReference type="InterPro" id="IPR052898">
    <property type="entry name" value="ACAD10-like"/>
</dbReference>
<evidence type="ECO:0000259" key="1">
    <source>
        <dbReference type="Pfam" id="PF01636"/>
    </source>
</evidence>
<organism evidence="2 3">
    <name type="scientific">Sphingomonas abietis</name>
    <dbReference type="NCBI Taxonomy" id="3012344"/>
    <lineage>
        <taxon>Bacteria</taxon>
        <taxon>Pseudomonadati</taxon>
        <taxon>Pseudomonadota</taxon>
        <taxon>Alphaproteobacteria</taxon>
        <taxon>Sphingomonadales</taxon>
        <taxon>Sphingomonadaceae</taxon>
        <taxon>Sphingomonas</taxon>
    </lineage>
</organism>
<dbReference type="Pfam" id="PF01636">
    <property type="entry name" value="APH"/>
    <property type="match status" value="1"/>
</dbReference>
<dbReference type="Gene3D" id="3.30.200.20">
    <property type="entry name" value="Phosphorylase Kinase, domain 1"/>
    <property type="match status" value="1"/>
</dbReference>
<feature type="domain" description="Aminoglycoside phosphotransferase" evidence="1">
    <location>
        <begin position="46"/>
        <end position="270"/>
    </location>
</feature>
<dbReference type="PANTHER" id="PTHR47829">
    <property type="entry name" value="HYDROLASE, PUTATIVE (AFU_ORTHOLOGUE AFUA_1G12880)-RELATED"/>
    <property type="match status" value="1"/>
</dbReference>
<dbReference type="Gene3D" id="3.90.1200.10">
    <property type="match status" value="1"/>
</dbReference>
<keyword evidence="3" id="KW-1185">Reference proteome</keyword>
<sequence>MARRLWEKWMTATGPDARRIVDGIELAWLEAWLAGHVPGFRDLAGIEKFPGGQSNPTYRLDAASGRYVMRRKPFGPTLPSAHAVDREYRLISALHPIGFPVARPYALCDDPDVVGAAFYIMEMVDGRTFWDGPLPEQSPAERDAVYRSMIVTLAKLHRIDPAAVGLGDYGAPGNYFERQVARWTKQYRAAQTDDIADVERLIAWLPKTLPRQERVSIIHGDYRIDNMIFAPDSGAVKAVLDWELSTLGDPLADFAYLAMNWAMPAGEHPATIGGLDLAALGIPTIEQAVDLYCAETGRAGVPDLNWYFAYNLFRLAGIVQGIKKRFIEGSASSARAEEAGSRVPMLAARAWDFARRAGATG</sequence>
<evidence type="ECO:0000313" key="2">
    <source>
        <dbReference type="EMBL" id="WBO21699.1"/>
    </source>
</evidence>
<dbReference type="PANTHER" id="PTHR47829:SF1">
    <property type="entry name" value="HAD FAMILY PHOSPHATASE"/>
    <property type="match status" value="1"/>
</dbReference>
<name>A0ABY7NJK3_9SPHN</name>
<dbReference type="InterPro" id="IPR011009">
    <property type="entry name" value="Kinase-like_dom_sf"/>
</dbReference>
<dbReference type="CDD" id="cd05154">
    <property type="entry name" value="ACAD10_11_N-like"/>
    <property type="match status" value="1"/>
</dbReference>
<dbReference type="InterPro" id="IPR041726">
    <property type="entry name" value="ACAD10_11_N"/>
</dbReference>
<dbReference type="SUPFAM" id="SSF56112">
    <property type="entry name" value="Protein kinase-like (PK-like)"/>
    <property type="match status" value="1"/>
</dbReference>
<accession>A0ABY7NJK3</accession>
<dbReference type="InterPro" id="IPR002575">
    <property type="entry name" value="Aminoglycoside_PTrfase"/>
</dbReference>